<dbReference type="InterPro" id="IPR002792">
    <property type="entry name" value="TRAM_dom"/>
</dbReference>
<protein>
    <submittedName>
        <fullName evidence="3">TRAM domain-containing protein</fullName>
    </submittedName>
</protein>
<accession>A0ABD5QHM8</accession>
<feature type="region of interest" description="Disordered" evidence="1">
    <location>
        <begin position="48"/>
        <end position="89"/>
    </location>
</feature>
<feature type="domain" description="TRAM" evidence="2">
    <location>
        <begin position="83"/>
        <end position="142"/>
    </location>
</feature>
<comment type="caution">
    <text evidence="3">The sequence shown here is derived from an EMBL/GenBank/DDBJ whole genome shotgun (WGS) entry which is preliminary data.</text>
</comment>
<evidence type="ECO:0000259" key="2">
    <source>
        <dbReference type="PROSITE" id="PS50926"/>
    </source>
</evidence>
<dbReference type="Gene3D" id="2.40.50.140">
    <property type="entry name" value="Nucleic acid-binding proteins"/>
    <property type="match status" value="1"/>
</dbReference>
<keyword evidence="4" id="KW-1185">Reference proteome</keyword>
<sequence>MAGTDGLLCLFSGRVEQRDGSYVVEVPEREVQIGDVEETGTYRVALLSTSSGPDDAAVETGGRGTVDEAGGGEERDGSGEEPPVEEGEVRTVEIEGVGEQGDGIARVERGFVVIVPDTEKGERVEVEIETVRPTVAFAEVTERLSYYD</sequence>
<evidence type="ECO:0000313" key="4">
    <source>
        <dbReference type="Proteomes" id="UP001595925"/>
    </source>
</evidence>
<reference evidence="3 4" key="1">
    <citation type="journal article" date="2019" name="Int. J. Syst. Evol. Microbiol.">
        <title>The Global Catalogue of Microorganisms (GCM) 10K type strain sequencing project: providing services to taxonomists for standard genome sequencing and annotation.</title>
        <authorList>
            <consortium name="The Broad Institute Genomics Platform"/>
            <consortium name="The Broad Institute Genome Sequencing Center for Infectious Disease"/>
            <person name="Wu L."/>
            <person name="Ma J."/>
        </authorList>
    </citation>
    <scope>NUCLEOTIDE SEQUENCE [LARGE SCALE GENOMIC DNA]</scope>
    <source>
        <strain evidence="3 4">CGMCC 1.15824</strain>
    </source>
</reference>
<dbReference type="SUPFAM" id="SSF50249">
    <property type="entry name" value="Nucleic acid-binding proteins"/>
    <property type="match status" value="1"/>
</dbReference>
<dbReference type="Proteomes" id="UP001595925">
    <property type="component" value="Unassembled WGS sequence"/>
</dbReference>
<name>A0ABD5QHM8_9EURY</name>
<dbReference type="RefSeq" id="WP_224829883.1">
    <property type="nucleotide sequence ID" value="NZ_JAIVEF010000030.1"/>
</dbReference>
<dbReference type="AlphaFoldDB" id="A0ABD5QHM8"/>
<dbReference type="PROSITE" id="PS50926">
    <property type="entry name" value="TRAM"/>
    <property type="match status" value="1"/>
</dbReference>
<evidence type="ECO:0000256" key="1">
    <source>
        <dbReference type="SAM" id="MobiDB-lite"/>
    </source>
</evidence>
<proteinExistence type="predicted"/>
<dbReference type="EMBL" id="JBHSJG010000044">
    <property type="protein sequence ID" value="MFC4989273.1"/>
    <property type="molecule type" value="Genomic_DNA"/>
</dbReference>
<dbReference type="Pfam" id="PF01938">
    <property type="entry name" value="TRAM"/>
    <property type="match status" value="1"/>
</dbReference>
<organism evidence="3 4">
    <name type="scientific">Saliphagus infecundisoli</name>
    <dbReference type="NCBI Taxonomy" id="1849069"/>
    <lineage>
        <taxon>Archaea</taxon>
        <taxon>Methanobacteriati</taxon>
        <taxon>Methanobacteriota</taxon>
        <taxon>Stenosarchaea group</taxon>
        <taxon>Halobacteria</taxon>
        <taxon>Halobacteriales</taxon>
        <taxon>Natrialbaceae</taxon>
        <taxon>Saliphagus</taxon>
    </lineage>
</organism>
<evidence type="ECO:0000313" key="3">
    <source>
        <dbReference type="EMBL" id="MFC4989273.1"/>
    </source>
</evidence>
<gene>
    <name evidence="3" type="ORF">ACFPFO_16210</name>
</gene>
<dbReference type="InterPro" id="IPR012340">
    <property type="entry name" value="NA-bd_OB-fold"/>
</dbReference>